<proteinExistence type="predicted"/>
<keyword evidence="2" id="KW-0732">Signal</keyword>
<evidence type="ECO:0000259" key="3">
    <source>
        <dbReference type="Pfam" id="PF01011"/>
    </source>
</evidence>
<dbReference type="InterPro" id="IPR011047">
    <property type="entry name" value="Quinoprotein_ADH-like_sf"/>
</dbReference>
<feature type="region of interest" description="Disordered" evidence="1">
    <location>
        <begin position="112"/>
        <end position="133"/>
    </location>
</feature>
<evidence type="ECO:0000256" key="2">
    <source>
        <dbReference type="SAM" id="SignalP"/>
    </source>
</evidence>
<sequence>MKKLITLAAVALSCGAALAQNWTMDGGDNARSGWAKDETVLTKDNVKDLTLLWSIQTDVKPHALHALMTPLAIHGLKTASGDKNMLYVLGVSDVIYAFDADTGAEVWRKTFEPAPPQQQGPPGMQRSGPSDPRHMNFLGPGGTTGVPAISDADSSGKRTLYMVDGKGNVVGLDAATGEVVFGPIATGVINKFGVQLYKDQMIFADYHGRGGIISVDLKTKAVHKTVGFAGGGGLWGRRGPVITDDGTVWTTTGDGIYDVTTDPKNPLIGNSVVGFELQADGNWHPKDWFTPPNWDWLRKRDLDPNNTPTVFHYKGRELMAASGKECKVYLLDPKNLGGTPDHHTPLYRTELFCNFAADFQNAGSWGAVSSWEDKAGTRWIVVPFWGPAAPEQTKFPITQTPAAKEGGVAAFKLADKAGKLSLEPAWISRDMFRGDPPVIANGLIITHGSGDNTQQAWPDIGLNFDSTIRAAKSNHATVYVLDGETGKELWSSGDTITGFNHFTDVTISNGKLYAGTYDGKLYCFGLKK</sequence>
<accession>A0A5B9E4W6</accession>
<dbReference type="AlphaFoldDB" id="A0A5B9E4W6"/>
<dbReference type="Pfam" id="PF01011">
    <property type="entry name" value="PQQ"/>
    <property type="match status" value="1"/>
</dbReference>
<name>A0A5B9E4W6_9BACT</name>
<protein>
    <submittedName>
        <fullName evidence="4">PQQ-binding-like beta-propeller repeat protein</fullName>
    </submittedName>
</protein>
<dbReference type="PANTHER" id="PTHR34512:SF30">
    <property type="entry name" value="OUTER MEMBRANE PROTEIN ASSEMBLY FACTOR BAMB"/>
    <property type="match status" value="1"/>
</dbReference>
<dbReference type="InterPro" id="IPR015943">
    <property type="entry name" value="WD40/YVTN_repeat-like_dom_sf"/>
</dbReference>
<dbReference type="InterPro" id="IPR002372">
    <property type="entry name" value="PQQ_rpt_dom"/>
</dbReference>
<evidence type="ECO:0000313" key="5">
    <source>
        <dbReference type="Proteomes" id="UP000321820"/>
    </source>
</evidence>
<feature type="chain" id="PRO_5022953794" evidence="2">
    <location>
        <begin position="20"/>
        <end position="528"/>
    </location>
</feature>
<keyword evidence="5" id="KW-1185">Reference proteome</keyword>
<dbReference type="Gene3D" id="2.130.10.10">
    <property type="entry name" value="YVTN repeat-like/Quinoprotein amine dehydrogenase"/>
    <property type="match status" value="2"/>
</dbReference>
<reference evidence="4 5" key="1">
    <citation type="submission" date="2019-08" db="EMBL/GenBank/DDBJ databases">
        <title>Complete genome sequence of Terriglobus albidus strain ORNL.</title>
        <authorList>
            <person name="Podar M."/>
        </authorList>
    </citation>
    <scope>NUCLEOTIDE SEQUENCE [LARGE SCALE GENOMIC DNA]</scope>
    <source>
        <strain evidence="4 5">ORNL</strain>
    </source>
</reference>
<dbReference type="SMART" id="SM00564">
    <property type="entry name" value="PQQ"/>
    <property type="match status" value="2"/>
</dbReference>
<dbReference type="InterPro" id="IPR018391">
    <property type="entry name" value="PQQ_b-propeller_rpt"/>
</dbReference>
<dbReference type="RefSeq" id="WP_147645979.1">
    <property type="nucleotide sequence ID" value="NZ_CP042806.1"/>
</dbReference>
<evidence type="ECO:0000256" key="1">
    <source>
        <dbReference type="SAM" id="MobiDB-lite"/>
    </source>
</evidence>
<dbReference type="SUPFAM" id="SSF50998">
    <property type="entry name" value="Quinoprotein alcohol dehydrogenase-like"/>
    <property type="match status" value="2"/>
</dbReference>
<evidence type="ECO:0000313" key="4">
    <source>
        <dbReference type="EMBL" id="QEE26829.1"/>
    </source>
</evidence>
<dbReference type="EMBL" id="CP042806">
    <property type="protein sequence ID" value="QEE26829.1"/>
    <property type="molecule type" value="Genomic_DNA"/>
</dbReference>
<gene>
    <name evidence="4" type="ORF">FTW19_01700</name>
</gene>
<dbReference type="OrthoDB" id="100712at2"/>
<dbReference type="Proteomes" id="UP000321820">
    <property type="component" value="Chromosome"/>
</dbReference>
<organism evidence="4 5">
    <name type="scientific">Terriglobus albidus</name>
    <dbReference type="NCBI Taxonomy" id="1592106"/>
    <lineage>
        <taxon>Bacteria</taxon>
        <taxon>Pseudomonadati</taxon>
        <taxon>Acidobacteriota</taxon>
        <taxon>Terriglobia</taxon>
        <taxon>Terriglobales</taxon>
        <taxon>Acidobacteriaceae</taxon>
        <taxon>Terriglobus</taxon>
    </lineage>
</organism>
<dbReference type="KEGG" id="talb:FTW19_01700"/>
<feature type="signal peptide" evidence="2">
    <location>
        <begin position="1"/>
        <end position="19"/>
    </location>
</feature>
<feature type="compositionally biased region" description="Low complexity" evidence="1">
    <location>
        <begin position="120"/>
        <end position="129"/>
    </location>
</feature>
<dbReference type="PANTHER" id="PTHR34512">
    <property type="entry name" value="CELL SURFACE PROTEIN"/>
    <property type="match status" value="1"/>
</dbReference>
<feature type="domain" description="Pyrrolo-quinoline quinone repeat" evidence="3">
    <location>
        <begin position="22"/>
        <end position="180"/>
    </location>
</feature>